<dbReference type="STRING" id="1190417.SAMN05660690_2731"/>
<dbReference type="GO" id="GO:0009231">
    <property type="term" value="P:riboflavin biosynthetic process"/>
    <property type="evidence" value="ECO:0007669"/>
    <property type="project" value="InterPro"/>
</dbReference>
<dbReference type="SUPFAM" id="SSF53597">
    <property type="entry name" value="Dihydrofolate reductase-like"/>
    <property type="match status" value="1"/>
</dbReference>
<protein>
    <submittedName>
        <fullName evidence="2">Dihydrofolate reductase</fullName>
    </submittedName>
</protein>
<dbReference type="PANTHER" id="PTHR38011">
    <property type="entry name" value="DIHYDROFOLATE REDUCTASE FAMILY PROTEIN (AFU_ORTHOLOGUE AFUA_8G06820)"/>
    <property type="match status" value="1"/>
</dbReference>
<sequence length="196" mass="20769">MGRVVLFAAVSLDGYVGRDDDTPGPLFDWYGNGDVEMTFSDPDRPFRVTAETAEFLTGLATRVGAMVCGRRLFDLTDGWGGVPPNGEHVVVVTHRPADDWPHAGTAPFTFAPDVPTAVARARELAGDRDVTVSAGDVGGQALRAGLVDRVVLALVPVVLGSGRPCFGTGGPPEIAFEDPVVVQGSRVTHLVYDVRR</sequence>
<dbReference type="RefSeq" id="WP_091366533.1">
    <property type="nucleotide sequence ID" value="NZ_FMZF01000004.1"/>
</dbReference>
<dbReference type="OrthoDB" id="3820697at2"/>
<dbReference type="InterPro" id="IPR024072">
    <property type="entry name" value="DHFR-like_dom_sf"/>
</dbReference>
<dbReference type="GO" id="GO:0008703">
    <property type="term" value="F:5-amino-6-(5-phosphoribosylamino)uracil reductase activity"/>
    <property type="evidence" value="ECO:0007669"/>
    <property type="project" value="InterPro"/>
</dbReference>
<dbReference type="Pfam" id="PF01872">
    <property type="entry name" value="RibD_C"/>
    <property type="match status" value="1"/>
</dbReference>
<proteinExistence type="predicted"/>
<organism evidence="2 3">
    <name type="scientific">Geodermatophilus telluris</name>
    <dbReference type="NCBI Taxonomy" id="1190417"/>
    <lineage>
        <taxon>Bacteria</taxon>
        <taxon>Bacillati</taxon>
        <taxon>Actinomycetota</taxon>
        <taxon>Actinomycetes</taxon>
        <taxon>Geodermatophilales</taxon>
        <taxon>Geodermatophilaceae</taxon>
        <taxon>Geodermatophilus</taxon>
    </lineage>
</organism>
<gene>
    <name evidence="2" type="ORF">SAMN05660690_2731</name>
</gene>
<feature type="domain" description="Bacterial bifunctional deaminase-reductase C-terminal" evidence="1">
    <location>
        <begin position="4"/>
        <end position="176"/>
    </location>
</feature>
<dbReference type="PANTHER" id="PTHR38011:SF12">
    <property type="entry name" value="BIFUNCTIONAL DEAMINASE-REDUCTASE DOMAIN PROTEIN"/>
    <property type="match status" value="1"/>
</dbReference>
<dbReference type="AlphaFoldDB" id="A0A1G6Q6Z5"/>
<reference evidence="3" key="1">
    <citation type="submission" date="2016-10" db="EMBL/GenBank/DDBJ databases">
        <authorList>
            <person name="Varghese N."/>
            <person name="Submissions S."/>
        </authorList>
    </citation>
    <scope>NUCLEOTIDE SEQUENCE [LARGE SCALE GENOMIC DNA]</scope>
    <source>
        <strain evidence="3">DSM 45421</strain>
    </source>
</reference>
<name>A0A1G6Q6Z5_9ACTN</name>
<keyword evidence="3" id="KW-1185">Reference proteome</keyword>
<dbReference type="InterPro" id="IPR002734">
    <property type="entry name" value="RibDG_C"/>
</dbReference>
<dbReference type="Proteomes" id="UP000199416">
    <property type="component" value="Unassembled WGS sequence"/>
</dbReference>
<evidence type="ECO:0000259" key="1">
    <source>
        <dbReference type="Pfam" id="PF01872"/>
    </source>
</evidence>
<dbReference type="InterPro" id="IPR050765">
    <property type="entry name" value="Riboflavin_Biosynth_HTPR"/>
</dbReference>
<dbReference type="Gene3D" id="3.40.430.10">
    <property type="entry name" value="Dihydrofolate Reductase, subunit A"/>
    <property type="match status" value="1"/>
</dbReference>
<dbReference type="EMBL" id="FMZF01000004">
    <property type="protein sequence ID" value="SDC87694.1"/>
    <property type="molecule type" value="Genomic_DNA"/>
</dbReference>
<evidence type="ECO:0000313" key="3">
    <source>
        <dbReference type="Proteomes" id="UP000199416"/>
    </source>
</evidence>
<evidence type="ECO:0000313" key="2">
    <source>
        <dbReference type="EMBL" id="SDC87694.1"/>
    </source>
</evidence>
<accession>A0A1G6Q6Z5</accession>